<evidence type="ECO:0000256" key="4">
    <source>
        <dbReference type="ARBA" id="ARBA00022786"/>
    </source>
</evidence>
<gene>
    <name evidence="10" type="primary">Ci-SOCS7</name>
</gene>
<comment type="pathway">
    <text evidence="1">Protein modification; protein ubiquitination.</text>
</comment>
<dbReference type="SUPFAM" id="SSF158235">
    <property type="entry name" value="SOCS box-like"/>
    <property type="match status" value="1"/>
</dbReference>
<reference evidence="10" key="3">
    <citation type="submission" date="2005-04" db="EMBL/GenBank/DDBJ databases">
        <title>Expressed genes in Ciona intestinalis.</title>
        <authorList>
            <person name="Satou Y."/>
        </authorList>
    </citation>
    <scope>NUCLEOTIDE SEQUENCE</scope>
</reference>
<dbReference type="InterPro" id="IPR036860">
    <property type="entry name" value="SH2_dom_sf"/>
</dbReference>
<evidence type="ECO:0000256" key="6">
    <source>
        <dbReference type="PROSITE-ProRule" id="PRU00191"/>
    </source>
</evidence>
<name>Q4H2S4_CIOIN</name>
<dbReference type="PANTHER" id="PTHR10155">
    <property type="entry name" value="PHOSPHATIDYLINOSITOL 3-KINASE REGULATORY SUBUNIT"/>
    <property type="match status" value="1"/>
</dbReference>
<keyword evidence="4" id="KW-0833">Ubl conjugation pathway</keyword>
<dbReference type="SMART" id="SM00969">
    <property type="entry name" value="SOCS_box"/>
    <property type="match status" value="1"/>
</dbReference>
<evidence type="ECO:0000259" key="9">
    <source>
        <dbReference type="PROSITE" id="PS50225"/>
    </source>
</evidence>
<dbReference type="InterPro" id="IPR036036">
    <property type="entry name" value="SOCS_box-like_dom_sf"/>
</dbReference>
<organism evidence="10">
    <name type="scientific">Ciona intestinalis</name>
    <name type="common">Transparent sea squirt</name>
    <name type="synonym">Ascidia intestinalis</name>
    <dbReference type="NCBI Taxonomy" id="7719"/>
    <lineage>
        <taxon>Eukaryota</taxon>
        <taxon>Metazoa</taxon>
        <taxon>Chordata</taxon>
        <taxon>Tunicata</taxon>
        <taxon>Ascidiacea</taxon>
        <taxon>Phlebobranchia</taxon>
        <taxon>Cionidae</taxon>
        <taxon>Ciona</taxon>
    </lineage>
</organism>
<dbReference type="Gene3D" id="3.30.505.10">
    <property type="entry name" value="SH2 domain"/>
    <property type="match status" value="1"/>
</dbReference>
<feature type="domain" description="SH2" evidence="8">
    <location>
        <begin position="333"/>
        <end position="452"/>
    </location>
</feature>
<keyword evidence="3" id="KW-0734">Signal transduction inhibitor</keyword>
<dbReference type="PROSITE" id="PS50225">
    <property type="entry name" value="SOCS"/>
    <property type="match status" value="1"/>
</dbReference>
<dbReference type="SMART" id="SM00253">
    <property type="entry name" value="SOCS"/>
    <property type="match status" value="1"/>
</dbReference>
<feature type="domain" description="SOCS box" evidence="9">
    <location>
        <begin position="447"/>
        <end position="497"/>
    </location>
</feature>
<dbReference type="CDD" id="cd10388">
    <property type="entry name" value="SH2_SOCS7"/>
    <property type="match status" value="1"/>
</dbReference>
<dbReference type="SUPFAM" id="SSF55550">
    <property type="entry name" value="SH2 domain"/>
    <property type="match status" value="1"/>
</dbReference>
<protein>
    <submittedName>
        <fullName evidence="10">Suppressor of cytokine signaling</fullName>
    </submittedName>
</protein>
<reference evidence="10" key="1">
    <citation type="journal article" date="2003" name="Dev. Genes Evol.">
        <title>Genomewide surveys of developmentally relevant genes in Ciona intestinalis.</title>
        <authorList>
            <person name="Satou Y."/>
            <person name="Satoh N."/>
        </authorList>
    </citation>
    <scope>NUCLEOTIDE SEQUENCE</scope>
</reference>
<dbReference type="Pfam" id="PF00017">
    <property type="entry name" value="SH2"/>
    <property type="match status" value="1"/>
</dbReference>
<accession>Q4H2S4</accession>
<evidence type="ECO:0000256" key="7">
    <source>
        <dbReference type="SAM" id="MobiDB-lite"/>
    </source>
</evidence>
<evidence type="ECO:0000259" key="8">
    <source>
        <dbReference type="PROSITE" id="PS50001"/>
    </source>
</evidence>
<dbReference type="InterPro" id="IPR035866">
    <property type="entry name" value="SOCS7_SH2"/>
</dbReference>
<dbReference type="Pfam" id="PF07525">
    <property type="entry name" value="SOCS_box"/>
    <property type="match status" value="1"/>
</dbReference>
<keyword evidence="5 6" id="KW-0727">SH2 domain</keyword>
<dbReference type="GO" id="GO:0016567">
    <property type="term" value="P:protein ubiquitination"/>
    <property type="evidence" value="ECO:0007669"/>
    <property type="project" value="UniProtKB-UniPathway"/>
</dbReference>
<reference evidence="10" key="2">
    <citation type="journal article" date="2004" name="Development">
        <title>Gene expression profiles of transcription factors and signaling molecules in the ascidian embryo: towards a comprehensive understanding of gene networks.</title>
        <authorList>
            <person name="Imai K.S."/>
            <person name="Hino K."/>
            <person name="Yagi K."/>
            <person name="Satoh N."/>
            <person name="Satou Y."/>
        </authorList>
    </citation>
    <scope>NUCLEOTIDE SEQUENCE</scope>
</reference>
<dbReference type="OrthoDB" id="5979828at2759"/>
<evidence type="ECO:0000256" key="2">
    <source>
        <dbReference type="ARBA" id="ARBA00022604"/>
    </source>
</evidence>
<sequence>MNQFATSAGPGARRKEFQHTRRYGRASEEKKNSEHESELRVPRMNVRRANEKNYNGVSCNSDENVYGEIDVNPIVSVSFPTKSVIQAAKENDALLNFNLKISTNDIKNHTESAIDHSGFHPCTTSRLESDPEIGSNFFCHDSITAQNNNFNDMLLLEQPKFKVRPRRHVYHTIELPDRNDISDGTPSNNHKVKIISSPPIPPKPHYLRSGFNSKLPPKLPPKVVNANAAMKRKQLNEEYFENIRKSMDFNLSESDEAGLQEEAISITIPGTETHPYWTISDTTTNTTQNLTTETSSTQLETPLIKNTPLTLDVHKQRRQEFVDSLKALKQCGWYWGNMSWEDAESMLAQRPGEEGVFLVRDSQDPLHILTLTIRSVELSIHHVRVEHTEGKFQLYDPDRGVSRGAANCVRHPNIVTFIKLAMKHSRSGTFIYFIKTRNMGEPPVQIRLLTPISRFTCVKSLKYYVRFTIRDSVPYDSITNLPIPHDLKEYLLNSPYFDATEDLQCALLS</sequence>
<dbReference type="InterPro" id="IPR001496">
    <property type="entry name" value="SOCS_box"/>
</dbReference>
<dbReference type="SMART" id="SM00252">
    <property type="entry name" value="SH2"/>
    <property type="match status" value="1"/>
</dbReference>
<dbReference type="PROSITE" id="PS50001">
    <property type="entry name" value="SH2"/>
    <property type="match status" value="1"/>
</dbReference>
<evidence type="ECO:0000256" key="1">
    <source>
        <dbReference type="ARBA" id="ARBA00004906"/>
    </source>
</evidence>
<dbReference type="UniPathway" id="UPA00143"/>
<dbReference type="GO" id="GO:0035556">
    <property type="term" value="P:intracellular signal transduction"/>
    <property type="evidence" value="ECO:0007669"/>
    <property type="project" value="InterPro"/>
</dbReference>
<feature type="compositionally biased region" description="Basic and acidic residues" evidence="7">
    <location>
        <begin position="13"/>
        <end position="40"/>
    </location>
</feature>
<dbReference type="PANTHER" id="PTHR10155:SF5">
    <property type="entry name" value="SUPPRESSOR OF CYTOKINE SIGNALING 7"/>
    <property type="match status" value="1"/>
</dbReference>
<dbReference type="InterPro" id="IPR000980">
    <property type="entry name" value="SH2"/>
</dbReference>
<evidence type="ECO:0000256" key="3">
    <source>
        <dbReference type="ARBA" id="ARBA00022700"/>
    </source>
</evidence>
<dbReference type="EMBL" id="AB210698">
    <property type="protein sequence ID" value="BAE06703.1"/>
    <property type="molecule type" value="mRNA"/>
</dbReference>
<dbReference type="KEGG" id="cin:778935"/>
<dbReference type="GO" id="GO:0009968">
    <property type="term" value="P:negative regulation of signal transduction"/>
    <property type="evidence" value="ECO:0007669"/>
    <property type="project" value="UniProtKB-KW"/>
</dbReference>
<dbReference type="AlphaFoldDB" id="Q4H2S4"/>
<proteinExistence type="evidence at transcript level"/>
<keyword evidence="2" id="KW-0341">Growth regulation</keyword>
<evidence type="ECO:0000313" key="10">
    <source>
        <dbReference type="EMBL" id="BAE06703.1"/>
    </source>
</evidence>
<accession>A0A1W2VP92</accession>
<feature type="region of interest" description="Disordered" evidence="7">
    <location>
        <begin position="1"/>
        <end position="40"/>
    </location>
</feature>
<evidence type="ECO:0000256" key="5">
    <source>
        <dbReference type="ARBA" id="ARBA00022999"/>
    </source>
</evidence>